<accession>A0A2H4S7U5</accession>
<protein>
    <submittedName>
        <fullName evidence="1">C6 zinc finger domain</fullName>
    </submittedName>
</protein>
<dbReference type="EMBL" id="CP023322">
    <property type="protein sequence ID" value="ATY59183.1"/>
    <property type="molecule type" value="Genomic_DNA"/>
</dbReference>
<gene>
    <name evidence="1" type="ORF">A9K55_003018</name>
</gene>
<dbReference type="Proteomes" id="UP000323067">
    <property type="component" value="Chromosome iv"/>
</dbReference>
<sequence length="142" mass="15687">MIGFLPPADFPQPGVPNHLKPHLSTSIFAAISSLRSGVLLSLMLRSAPLLDSDLLHSRILSALNVDDLACNIDISPRQLHKAARFCSVSSQRIFDSAPESRIDPTSWEFHLDHLVIYQGSPPAKPRRLPRPLSCFTSSFESM</sequence>
<evidence type="ECO:0000313" key="1">
    <source>
        <dbReference type="EMBL" id="ATY59183.1"/>
    </source>
</evidence>
<dbReference type="AlphaFoldDB" id="A0A2H4S7U5"/>
<proteinExistence type="predicted"/>
<dbReference type="VEuPathDB" id="FungiDB:CCM_05636"/>
<evidence type="ECO:0000313" key="2">
    <source>
        <dbReference type="Proteomes" id="UP000323067"/>
    </source>
</evidence>
<dbReference type="VEuPathDB" id="FungiDB:A9K55_003018"/>
<organism evidence="1 2">
    <name type="scientific">Cordyceps militaris</name>
    <name type="common">Caterpillar fungus</name>
    <name type="synonym">Clavaria militaris</name>
    <dbReference type="NCBI Taxonomy" id="73501"/>
    <lineage>
        <taxon>Eukaryota</taxon>
        <taxon>Fungi</taxon>
        <taxon>Dikarya</taxon>
        <taxon>Ascomycota</taxon>
        <taxon>Pezizomycotina</taxon>
        <taxon>Sordariomycetes</taxon>
        <taxon>Hypocreomycetidae</taxon>
        <taxon>Hypocreales</taxon>
        <taxon>Cordycipitaceae</taxon>
        <taxon>Cordyceps</taxon>
    </lineage>
</organism>
<reference evidence="1 2" key="1">
    <citation type="journal article" date="2017" name="BMC Genomics">
        <title>Chromosome level assembly and secondary metabolite potential of the parasitic fungus Cordyceps militaris.</title>
        <authorList>
            <person name="Kramer G.J."/>
            <person name="Nodwell J.R."/>
        </authorList>
    </citation>
    <scope>NUCLEOTIDE SEQUENCE [LARGE SCALE GENOMIC DNA]</scope>
    <source>
        <strain evidence="1 2">ATCC 34164</strain>
    </source>
</reference>
<name>A0A2H4S7U5_CORMI</name>